<feature type="region of interest" description="Disordered" evidence="1">
    <location>
        <begin position="141"/>
        <end position="162"/>
    </location>
</feature>
<dbReference type="Proteomes" id="UP000241462">
    <property type="component" value="Unassembled WGS sequence"/>
</dbReference>
<feature type="compositionally biased region" description="Low complexity" evidence="1">
    <location>
        <begin position="67"/>
        <end position="78"/>
    </location>
</feature>
<dbReference type="InParanoid" id="A0A2T3ACM9"/>
<feature type="compositionally biased region" description="Polar residues" evidence="1">
    <location>
        <begin position="214"/>
        <end position="231"/>
    </location>
</feature>
<keyword evidence="3" id="KW-1185">Reference proteome</keyword>
<feature type="region of interest" description="Disordered" evidence="1">
    <location>
        <begin position="439"/>
        <end position="497"/>
    </location>
</feature>
<feature type="region of interest" description="Disordered" evidence="1">
    <location>
        <begin position="54"/>
        <end position="83"/>
    </location>
</feature>
<protein>
    <submittedName>
        <fullName evidence="2">Uncharacterized protein</fullName>
    </submittedName>
</protein>
<organism evidence="2 3">
    <name type="scientific">Coniella lustricola</name>
    <dbReference type="NCBI Taxonomy" id="2025994"/>
    <lineage>
        <taxon>Eukaryota</taxon>
        <taxon>Fungi</taxon>
        <taxon>Dikarya</taxon>
        <taxon>Ascomycota</taxon>
        <taxon>Pezizomycotina</taxon>
        <taxon>Sordariomycetes</taxon>
        <taxon>Sordariomycetidae</taxon>
        <taxon>Diaporthales</taxon>
        <taxon>Schizoparmaceae</taxon>
        <taxon>Coniella</taxon>
    </lineage>
</organism>
<gene>
    <name evidence="2" type="ORF">BD289DRAFT_198804</name>
</gene>
<evidence type="ECO:0000313" key="2">
    <source>
        <dbReference type="EMBL" id="PSR91989.1"/>
    </source>
</evidence>
<feature type="compositionally biased region" description="Basic and acidic residues" evidence="1">
    <location>
        <begin position="466"/>
        <end position="492"/>
    </location>
</feature>
<sequence length="829" mass="91409">MNWTEGNLARRSRGRKGKEVLLRQKEYFAKARAGLANPHSQMSPSSISLFARSPRLTSSSRHRNTSRTRSNASSSSTSKTCARGAGKLQVSKYFQGAASKLSSLSSSQQAQDEDKSLRTKRRKLLLKGDWVGTDFLKPIEMDLPQPQTSSRNPWGGPKGTSHPAGDRIRHLLGITSIDNNLQDHENPGNNLYPVLRSQLKVRVGSMEKDLDESSSAIFSSKSHRNSVSNMKASHRIDSESQLHAPARREDVLDASSVTCSESRSYSRSEGSCSGPILTTSPLLYHPLPHRPPALRLLSSHSSDSDNASSTKARIGMLQPEISFAEAEQNAAWKELMFGTGNAAWDAVDGFANKESAREVSPGVSHLGLYKESRQLSEHEEDILLSRFELDQDDKDLVHCRSPVQRLDHTADDGRQYTTYFKHGGRDLGPLVAVKEFTGFEGTGSSQPDHGLAVGHGNNSETSSSSSHERGRFSDRPSERLGGEADDTNHDHTTLSAQKSRAVKLLSALTNLQAPVPDKPVNVPTRTHDRLDRNYWFMSNLPKVVLQADKRAENGVSQSCPIKANQTSIPQPVSFESENEMWRQFLFGECGDKMEEMLEEARKITARKICPSDQACSTTNDSTNGQPQLSVSVAKNKHGLGHDLGSDEHAQKPQFDTSVADSARRQAALRTSLPNTFSSVDLPTEINTDQGFSSSSSEVVSRITDEALGHSDAWSIIATADPDDAPAAVVLSRPSKAGDCNEGFRFSRPKLFLGKKTSHFDEERQLALSEPQIRGQTLRRRRQKRNGDGRACIRKLPNFTMDPIEEIEEMQVRQTEKPSLFGSLDTEDQS</sequence>
<evidence type="ECO:0000256" key="1">
    <source>
        <dbReference type="SAM" id="MobiDB-lite"/>
    </source>
</evidence>
<feature type="compositionally biased region" description="Polar residues" evidence="1">
    <location>
        <begin position="671"/>
        <end position="691"/>
    </location>
</feature>
<feature type="compositionally biased region" description="Basic and acidic residues" evidence="1">
    <location>
        <begin position="234"/>
        <end position="249"/>
    </location>
</feature>
<feature type="region of interest" description="Disordered" evidence="1">
    <location>
        <begin position="810"/>
        <end position="829"/>
    </location>
</feature>
<accession>A0A2T3ACM9</accession>
<feature type="region of interest" description="Disordered" evidence="1">
    <location>
        <begin position="214"/>
        <end position="249"/>
    </location>
</feature>
<feature type="region of interest" description="Disordered" evidence="1">
    <location>
        <begin position="636"/>
        <end position="695"/>
    </location>
</feature>
<proteinExistence type="predicted"/>
<reference evidence="2 3" key="1">
    <citation type="journal article" date="2018" name="Mycol. Prog.">
        <title>Coniella lustricola, a new species from submerged detritus.</title>
        <authorList>
            <person name="Raudabaugh D.B."/>
            <person name="Iturriaga T."/>
            <person name="Carver A."/>
            <person name="Mondo S."/>
            <person name="Pangilinan J."/>
            <person name="Lipzen A."/>
            <person name="He G."/>
            <person name="Amirebrahimi M."/>
            <person name="Grigoriev I.V."/>
            <person name="Miller A.N."/>
        </authorList>
    </citation>
    <scope>NUCLEOTIDE SEQUENCE [LARGE SCALE GENOMIC DNA]</scope>
    <source>
        <strain evidence="2 3">B22-T-1</strain>
    </source>
</reference>
<dbReference type="EMBL" id="KZ678412">
    <property type="protein sequence ID" value="PSR91989.1"/>
    <property type="molecule type" value="Genomic_DNA"/>
</dbReference>
<feature type="compositionally biased region" description="Basic and acidic residues" evidence="1">
    <location>
        <begin position="639"/>
        <end position="650"/>
    </location>
</feature>
<dbReference type="AlphaFoldDB" id="A0A2T3ACM9"/>
<evidence type="ECO:0000313" key="3">
    <source>
        <dbReference type="Proteomes" id="UP000241462"/>
    </source>
</evidence>
<dbReference type="OrthoDB" id="5426563at2759"/>
<name>A0A2T3ACM9_9PEZI</name>
<feature type="region of interest" description="Disordered" evidence="1">
    <location>
        <begin position="775"/>
        <end position="794"/>
    </location>
</feature>
<feature type="compositionally biased region" description="Low complexity" evidence="1">
    <location>
        <begin position="455"/>
        <end position="465"/>
    </location>
</feature>